<feature type="chain" id="PRO_5046350104" evidence="4">
    <location>
        <begin position="22"/>
        <end position="600"/>
    </location>
</feature>
<dbReference type="PROSITE" id="PS50005">
    <property type="entry name" value="TPR"/>
    <property type="match status" value="1"/>
</dbReference>
<dbReference type="PROSITE" id="PS50293">
    <property type="entry name" value="TPR_REGION"/>
    <property type="match status" value="1"/>
</dbReference>
<keyword evidence="3" id="KW-0812">Transmembrane</keyword>
<name>A0ABT3HQ86_9FLAO</name>
<keyword evidence="4" id="KW-0732">Signal</keyword>
<feature type="transmembrane region" description="Helical" evidence="3">
    <location>
        <begin position="415"/>
        <end position="432"/>
    </location>
</feature>
<keyword evidence="3" id="KW-1133">Transmembrane helix</keyword>
<dbReference type="SMART" id="SM00028">
    <property type="entry name" value="TPR"/>
    <property type="match status" value="2"/>
</dbReference>
<evidence type="ECO:0000256" key="4">
    <source>
        <dbReference type="SAM" id="SignalP"/>
    </source>
</evidence>
<dbReference type="RefSeq" id="WP_264743892.1">
    <property type="nucleotide sequence ID" value="NZ_JAPDHV010000005.1"/>
</dbReference>
<accession>A0ABT3HQ86</accession>
<reference evidence="5" key="1">
    <citation type="submission" date="2022-10" db="EMBL/GenBank/DDBJ databases">
        <title>Chryseobacterium babae sp. nov. isolated from the gut of the beetle Oryctes rhinoceros, and Chryseobacterium kimseyorum sp. nov., isolated from a stick insect rearing cage.</title>
        <authorList>
            <person name="Shelomi M."/>
            <person name="Han C.-J."/>
            <person name="Chen W.-M."/>
            <person name="Chen H.-K."/>
            <person name="Liaw S.-J."/>
            <person name="Muhle E."/>
            <person name="Clermont D."/>
        </authorList>
    </citation>
    <scope>NUCLEOTIDE SEQUENCE</scope>
    <source>
        <strain evidence="5">WLa1L2M3</strain>
    </source>
</reference>
<keyword evidence="6" id="KW-1185">Reference proteome</keyword>
<evidence type="ECO:0000256" key="1">
    <source>
        <dbReference type="PROSITE-ProRule" id="PRU00339"/>
    </source>
</evidence>
<dbReference type="InterPro" id="IPR011990">
    <property type="entry name" value="TPR-like_helical_dom_sf"/>
</dbReference>
<keyword evidence="3" id="KW-0472">Membrane</keyword>
<dbReference type="Proteomes" id="UP001163719">
    <property type="component" value="Unassembled WGS sequence"/>
</dbReference>
<keyword evidence="1" id="KW-0802">TPR repeat</keyword>
<feature type="signal peptide" evidence="4">
    <location>
        <begin position="1"/>
        <end position="21"/>
    </location>
</feature>
<dbReference type="SUPFAM" id="SSF46894">
    <property type="entry name" value="C-terminal effector domain of the bipartite response regulators"/>
    <property type="match status" value="1"/>
</dbReference>
<dbReference type="Pfam" id="PF13424">
    <property type="entry name" value="TPR_12"/>
    <property type="match status" value="1"/>
</dbReference>
<feature type="coiled-coil region" evidence="2">
    <location>
        <begin position="442"/>
        <end position="483"/>
    </location>
</feature>
<feature type="coiled-coil region" evidence="2">
    <location>
        <begin position="227"/>
        <end position="254"/>
    </location>
</feature>
<keyword evidence="2" id="KW-0175">Coiled coil</keyword>
<evidence type="ECO:0000256" key="2">
    <source>
        <dbReference type="SAM" id="Coils"/>
    </source>
</evidence>
<dbReference type="PANTHER" id="PTHR10098:SF112">
    <property type="entry name" value="SLR0380 PROTEIN"/>
    <property type="match status" value="1"/>
</dbReference>
<gene>
    <name evidence="5" type="ORF">OH806_11815</name>
</gene>
<feature type="repeat" description="TPR" evidence="1">
    <location>
        <begin position="301"/>
        <end position="334"/>
    </location>
</feature>
<dbReference type="PANTHER" id="PTHR10098">
    <property type="entry name" value="RAPSYN-RELATED"/>
    <property type="match status" value="1"/>
</dbReference>
<dbReference type="InterPro" id="IPR019734">
    <property type="entry name" value="TPR_rpt"/>
</dbReference>
<dbReference type="EMBL" id="JAPDHV010000005">
    <property type="protein sequence ID" value="MCW3161951.1"/>
    <property type="molecule type" value="Genomic_DNA"/>
</dbReference>
<protein>
    <submittedName>
        <fullName evidence="5">Tetratricopeptide repeat protein</fullName>
    </submittedName>
</protein>
<comment type="caution">
    <text evidence="5">The sequence shown here is derived from an EMBL/GenBank/DDBJ whole genome shotgun (WGS) entry which is preliminary data.</text>
</comment>
<dbReference type="SUPFAM" id="SSF48452">
    <property type="entry name" value="TPR-like"/>
    <property type="match status" value="1"/>
</dbReference>
<organism evidence="5 6">
    <name type="scientific">Chryseobacterium oryctis</name>
    <dbReference type="NCBI Taxonomy" id="2952618"/>
    <lineage>
        <taxon>Bacteria</taxon>
        <taxon>Pseudomonadati</taxon>
        <taxon>Bacteroidota</taxon>
        <taxon>Flavobacteriia</taxon>
        <taxon>Flavobacteriales</taxon>
        <taxon>Weeksellaceae</taxon>
        <taxon>Chryseobacterium group</taxon>
        <taxon>Chryseobacterium</taxon>
    </lineage>
</organism>
<dbReference type="InterPro" id="IPR016032">
    <property type="entry name" value="Sig_transdc_resp-reg_C-effctor"/>
</dbReference>
<proteinExistence type="predicted"/>
<evidence type="ECO:0000256" key="3">
    <source>
        <dbReference type="SAM" id="Phobius"/>
    </source>
</evidence>
<sequence length="600" mass="71171">MNLLKKKLLLVFFFVYSFTTAQKLTSTDLLTSWAVQGKMQTIEAEKTYEDLKNNINKDIFEKRIQEINNNLKQNPNPRIEVRLVLYEFFGNLYTHNPINNNLKYRLKNSISIAWMLKDEQLLSEIYSLYYEQGFGDPNEKLYYVSKTVEIQERIGAKYFPKLYLRYYNLCFSYYLSQEYQVSIKNGLRGLELLKTPQKQLDIYCFFLDLIGVSYYETGQHTKGLEYYRKLKKAIEEYRSDYTQYENQFSKYNKTFAEIWDGISDGGIASGLLNEKKYTEAQQLLYKNLESSEKYNLPNDISKIMNLLGKIQYQQGNYQQALQLYEKALKNGRKSNDNKNTLTALKGMSDTYRELNNYKNAYQFNIDYYNLKEKMAQEISRMKFISISEKLNQENLKTSIDNAELTIKKQNTTRNISLLVFTIIILLLFIFYTRHSYKQKLRYNISENKRKNTEILLEQSKKEVNEAEEQLNLFRQKLSQNNKIIEVLQKENTDSTPTEFSMLRETTILTNDDWENFKKQFERVYPEFLFELKENMPTLSQAELRYLCLAKLELSPQEIASAIGVSPASLRVTRYRIRKKTEENNTHLINNLLQHPEQNNQ</sequence>
<evidence type="ECO:0000313" key="6">
    <source>
        <dbReference type="Proteomes" id="UP001163719"/>
    </source>
</evidence>
<evidence type="ECO:0000313" key="5">
    <source>
        <dbReference type="EMBL" id="MCW3161951.1"/>
    </source>
</evidence>
<dbReference type="Gene3D" id="1.25.40.10">
    <property type="entry name" value="Tetratricopeptide repeat domain"/>
    <property type="match status" value="2"/>
</dbReference>